<proteinExistence type="predicted"/>
<evidence type="ECO:0000313" key="2">
    <source>
        <dbReference type="Proteomes" id="UP001199919"/>
    </source>
</evidence>
<organism evidence="1 2">
    <name type="scientific">Mucilaginibacter roseus</name>
    <dbReference type="NCBI Taxonomy" id="1528868"/>
    <lineage>
        <taxon>Bacteria</taxon>
        <taxon>Pseudomonadati</taxon>
        <taxon>Bacteroidota</taxon>
        <taxon>Sphingobacteriia</taxon>
        <taxon>Sphingobacteriales</taxon>
        <taxon>Sphingobacteriaceae</taxon>
        <taxon>Mucilaginibacter</taxon>
    </lineage>
</organism>
<sequence length="239" mass="27786">MNLTKTEILSLYNATIDNAHELLKAAHHNVFNYDGKKFIGLGISELALEELGKSFTLLAYYSKAQTINDWKQFWKDWRNHDVKAARGFFYEFFCTIRMEIENPNEPILNEPIPRGRFSTEKELAFYVDIDKSSRKIHLPEQHVSDEEAINRVVSLYGLLNPALFIKDWLNSLEPDGYKDAMSDYAYVALTEDVYQQDVPSILSALRNGNPDRDRALDEIWKMCDRKFNDEDTTEEQLTS</sequence>
<dbReference type="NCBIfam" id="TIGR04498">
    <property type="entry name" value="AbiV_defense"/>
    <property type="match status" value="1"/>
</dbReference>
<gene>
    <name evidence="1" type="ORF">LT679_01740</name>
</gene>
<comment type="caution">
    <text evidence="1">The sequence shown here is derived from an EMBL/GenBank/DDBJ whole genome shotgun (WGS) entry which is preliminary data.</text>
</comment>
<protein>
    <submittedName>
        <fullName evidence="1">AbiV family abortive infection protein</fullName>
    </submittedName>
</protein>
<keyword evidence="2" id="KW-1185">Reference proteome</keyword>
<reference evidence="1 2" key="1">
    <citation type="submission" date="2021-12" db="EMBL/GenBank/DDBJ databases">
        <title>Mucilaginibacter roseus genome.</title>
        <authorList>
            <person name="Ferreira J.R."/>
            <person name="Newman J.D."/>
        </authorList>
    </citation>
    <scope>NUCLEOTIDE SEQUENCE [LARGE SCALE GENOMIC DNA]</scope>
    <source>
        <strain evidence="1 2">LMG 28454</strain>
    </source>
</reference>
<dbReference type="EMBL" id="JAJPWV010000001">
    <property type="protein sequence ID" value="MCD8739310.1"/>
    <property type="molecule type" value="Genomic_DNA"/>
</dbReference>
<dbReference type="RefSeq" id="WP_232175182.1">
    <property type="nucleotide sequence ID" value="NZ_JAJPWV010000001.1"/>
</dbReference>
<dbReference type="Pfam" id="PF18728">
    <property type="entry name" value="HEPN_AbiV"/>
    <property type="match status" value="1"/>
</dbReference>
<name>A0ABS8TZS7_9SPHI</name>
<evidence type="ECO:0000313" key="1">
    <source>
        <dbReference type="EMBL" id="MCD8739310.1"/>
    </source>
</evidence>
<dbReference type="InterPro" id="IPR030987">
    <property type="entry name" value="AbiV"/>
</dbReference>
<accession>A0ABS8TZS7</accession>
<dbReference type="Proteomes" id="UP001199919">
    <property type="component" value="Unassembled WGS sequence"/>
</dbReference>